<accession>A0A3M9XIN6</accession>
<evidence type="ECO:0000313" key="2">
    <source>
        <dbReference type="Proteomes" id="UP000268623"/>
    </source>
</evidence>
<dbReference type="AlphaFoldDB" id="A0A3M9XIN6"/>
<dbReference type="Proteomes" id="UP000268623">
    <property type="component" value="Unassembled WGS sequence"/>
</dbReference>
<evidence type="ECO:0000313" key="1">
    <source>
        <dbReference type="EMBL" id="RNJ47937.1"/>
    </source>
</evidence>
<keyword evidence="2" id="KW-1185">Reference proteome</keyword>
<reference evidence="1 2" key="1">
    <citation type="submission" date="2018-08" db="EMBL/GenBank/DDBJ databases">
        <title>Genome sequence of Methylocystis hirsuta CSC1, a methanotroph able to accumulate PHAs.</title>
        <authorList>
            <person name="Bordel S."/>
            <person name="Rodriguez E."/>
            <person name="Gancedo J."/>
            <person name="Munoz R."/>
        </authorList>
    </citation>
    <scope>NUCLEOTIDE SEQUENCE [LARGE SCALE GENOMIC DNA]</scope>
    <source>
        <strain evidence="1 2">CSC1</strain>
    </source>
</reference>
<dbReference type="EMBL" id="QWDD01000004">
    <property type="protein sequence ID" value="RNJ47937.1"/>
    <property type="molecule type" value="Genomic_DNA"/>
</dbReference>
<sequence length="88" mass="9552">MPQSPNRTEKTQATATHDDMMDVLGNMDEAKALAILALRPTITDIERASMWLSGDTDVFGPGQPLAGVPDQIVTILTADEEENSLRAR</sequence>
<comment type="caution">
    <text evidence="1">The sequence shown here is derived from an EMBL/GenBank/DDBJ whole genome shotgun (WGS) entry which is preliminary data.</text>
</comment>
<name>A0A3M9XIN6_9HYPH</name>
<gene>
    <name evidence="1" type="ORF">D1O30_21060</name>
</gene>
<organism evidence="1 2">
    <name type="scientific">Methylocystis hirsuta</name>
    <dbReference type="NCBI Taxonomy" id="369798"/>
    <lineage>
        <taxon>Bacteria</taxon>
        <taxon>Pseudomonadati</taxon>
        <taxon>Pseudomonadota</taxon>
        <taxon>Alphaproteobacteria</taxon>
        <taxon>Hyphomicrobiales</taxon>
        <taxon>Methylocystaceae</taxon>
        <taxon>Methylocystis</taxon>
    </lineage>
</organism>
<protein>
    <submittedName>
        <fullName evidence="1">Uncharacterized protein</fullName>
    </submittedName>
</protein>
<dbReference type="RefSeq" id="WP_123178029.1">
    <property type="nucleotide sequence ID" value="NZ_QWDD01000004.1"/>
</dbReference>
<proteinExistence type="predicted"/>
<dbReference type="OrthoDB" id="8448319at2"/>